<name>A0A6J4MCQ5_9ACTN</name>
<accession>A0A6J4MCQ5</accession>
<dbReference type="CDD" id="cd01574">
    <property type="entry name" value="PBP1_LacI"/>
    <property type="match status" value="1"/>
</dbReference>
<evidence type="ECO:0000256" key="2">
    <source>
        <dbReference type="ARBA" id="ARBA00023125"/>
    </source>
</evidence>
<dbReference type="SUPFAM" id="SSF47413">
    <property type="entry name" value="lambda repressor-like DNA-binding domains"/>
    <property type="match status" value="1"/>
</dbReference>
<proteinExistence type="predicted"/>
<evidence type="ECO:0000259" key="5">
    <source>
        <dbReference type="PROSITE" id="PS50932"/>
    </source>
</evidence>
<evidence type="ECO:0000313" key="6">
    <source>
        <dbReference type="EMBL" id="CAA9355676.1"/>
    </source>
</evidence>
<keyword evidence="3" id="KW-0804">Transcription</keyword>
<dbReference type="Pfam" id="PF00356">
    <property type="entry name" value="LacI"/>
    <property type="match status" value="1"/>
</dbReference>
<dbReference type="GO" id="GO:0000976">
    <property type="term" value="F:transcription cis-regulatory region binding"/>
    <property type="evidence" value="ECO:0007669"/>
    <property type="project" value="TreeGrafter"/>
</dbReference>
<evidence type="ECO:0000256" key="3">
    <source>
        <dbReference type="ARBA" id="ARBA00023163"/>
    </source>
</evidence>
<evidence type="ECO:0000256" key="4">
    <source>
        <dbReference type="SAM" id="MobiDB-lite"/>
    </source>
</evidence>
<feature type="domain" description="HTH lacI-type" evidence="5">
    <location>
        <begin position="13"/>
        <end position="67"/>
    </location>
</feature>
<dbReference type="InterPro" id="IPR010982">
    <property type="entry name" value="Lambda_DNA-bd_dom_sf"/>
</dbReference>
<dbReference type="SMART" id="SM00354">
    <property type="entry name" value="HTH_LACI"/>
    <property type="match status" value="1"/>
</dbReference>
<dbReference type="PROSITE" id="PS50932">
    <property type="entry name" value="HTH_LACI_2"/>
    <property type="match status" value="1"/>
</dbReference>
<dbReference type="Gene3D" id="1.10.260.40">
    <property type="entry name" value="lambda repressor-like DNA-binding domains"/>
    <property type="match status" value="1"/>
</dbReference>
<dbReference type="Pfam" id="PF13377">
    <property type="entry name" value="Peripla_BP_3"/>
    <property type="match status" value="1"/>
</dbReference>
<dbReference type="CDD" id="cd01392">
    <property type="entry name" value="HTH_LacI"/>
    <property type="match status" value="1"/>
</dbReference>
<dbReference type="InterPro" id="IPR000843">
    <property type="entry name" value="HTH_LacI"/>
</dbReference>
<dbReference type="PANTHER" id="PTHR30146">
    <property type="entry name" value="LACI-RELATED TRANSCRIPTIONAL REPRESSOR"/>
    <property type="match status" value="1"/>
</dbReference>
<dbReference type="PANTHER" id="PTHR30146:SF109">
    <property type="entry name" value="HTH-TYPE TRANSCRIPTIONAL REGULATOR GALS"/>
    <property type="match status" value="1"/>
</dbReference>
<gene>
    <name evidence="6" type="ORF">AVDCRST_MAG36-2278</name>
</gene>
<protein>
    <submittedName>
        <fullName evidence="6">Transcriptional regulator, LacI family</fullName>
    </submittedName>
</protein>
<keyword evidence="1" id="KW-0805">Transcription regulation</keyword>
<dbReference type="EMBL" id="CADCUH010000153">
    <property type="protein sequence ID" value="CAA9355676.1"/>
    <property type="molecule type" value="Genomic_DNA"/>
</dbReference>
<dbReference type="InterPro" id="IPR046335">
    <property type="entry name" value="LacI/GalR-like_sensor"/>
</dbReference>
<sequence length="359" mass="37352">MSVDSQHRSGRQPVMADVARVAGVSQKTVSRVVNDAPNVRGPVRARVLEAIDDLGFRPNAAARALVTQRTATIGIVTPGIPLYGPSAQLFGLERAAREAGYAVVIVSTAGGGRDELEAAVDRLLALQVDGLAIGAPVGGVGLPAAAFRGVPAIIVGDPLVDTAGCVWVSCDQATGARAATQHLLSLGHRTVWHVAGPPTWHSAEVRRESWAQALAEAGVEQEDPLVGDWTAASGYAAGLRLAERPDVTAVFAANDHMAVGVLRAFREHGRDVPAEVSVVGFDDTPESEYAMVPLTTVRQDFDALGRRAIAELVAGLSGRRSGAGPITLPVELVVRHSSGPAPVTALEPSTLRTRPLTGS</sequence>
<feature type="compositionally biased region" description="Polar residues" evidence="4">
    <location>
        <begin position="350"/>
        <end position="359"/>
    </location>
</feature>
<dbReference type="GO" id="GO:0003700">
    <property type="term" value="F:DNA-binding transcription factor activity"/>
    <property type="evidence" value="ECO:0007669"/>
    <property type="project" value="TreeGrafter"/>
</dbReference>
<dbReference type="PROSITE" id="PS00356">
    <property type="entry name" value="HTH_LACI_1"/>
    <property type="match status" value="1"/>
</dbReference>
<dbReference type="SUPFAM" id="SSF53822">
    <property type="entry name" value="Periplasmic binding protein-like I"/>
    <property type="match status" value="1"/>
</dbReference>
<feature type="region of interest" description="Disordered" evidence="4">
    <location>
        <begin position="340"/>
        <end position="359"/>
    </location>
</feature>
<dbReference type="Gene3D" id="3.40.50.2300">
    <property type="match status" value="2"/>
</dbReference>
<evidence type="ECO:0000256" key="1">
    <source>
        <dbReference type="ARBA" id="ARBA00023015"/>
    </source>
</evidence>
<dbReference type="AlphaFoldDB" id="A0A6J4MCQ5"/>
<organism evidence="6">
    <name type="scientific">uncultured Nocardioidaceae bacterium</name>
    <dbReference type="NCBI Taxonomy" id="253824"/>
    <lineage>
        <taxon>Bacteria</taxon>
        <taxon>Bacillati</taxon>
        <taxon>Actinomycetota</taxon>
        <taxon>Actinomycetes</taxon>
        <taxon>Propionibacteriales</taxon>
        <taxon>Nocardioidaceae</taxon>
        <taxon>environmental samples</taxon>
    </lineage>
</organism>
<dbReference type="InterPro" id="IPR028082">
    <property type="entry name" value="Peripla_BP_I"/>
</dbReference>
<keyword evidence="2" id="KW-0238">DNA-binding</keyword>
<reference evidence="6" key="1">
    <citation type="submission" date="2020-02" db="EMBL/GenBank/DDBJ databases">
        <authorList>
            <person name="Meier V. D."/>
        </authorList>
    </citation>
    <scope>NUCLEOTIDE SEQUENCE</scope>
    <source>
        <strain evidence="6">AVDCRST_MAG36</strain>
    </source>
</reference>